<dbReference type="Proteomes" id="UP001600424">
    <property type="component" value="Unassembled WGS sequence"/>
</dbReference>
<dbReference type="CDD" id="cd00090">
    <property type="entry name" value="HTH_ARSR"/>
    <property type="match status" value="1"/>
</dbReference>
<gene>
    <name evidence="2" type="ORF">ACFQ63_28505</name>
</gene>
<evidence type="ECO:0000259" key="1">
    <source>
        <dbReference type="SMART" id="SM00418"/>
    </source>
</evidence>
<dbReference type="Gene3D" id="1.10.10.10">
    <property type="entry name" value="Winged helix-like DNA-binding domain superfamily/Winged helix DNA-binding domain"/>
    <property type="match status" value="1"/>
</dbReference>
<organism evidence="2 3">
    <name type="scientific">Streptomyces wedmorensis</name>
    <dbReference type="NCBI Taxonomy" id="43759"/>
    <lineage>
        <taxon>Bacteria</taxon>
        <taxon>Bacillati</taxon>
        <taxon>Actinomycetota</taxon>
        <taxon>Actinomycetes</taxon>
        <taxon>Kitasatosporales</taxon>
        <taxon>Streptomycetaceae</taxon>
        <taxon>Streptomyces</taxon>
    </lineage>
</organism>
<dbReference type="EMBL" id="JBHTRV010000025">
    <property type="protein sequence ID" value="MFE5983621.1"/>
    <property type="molecule type" value="Genomic_DNA"/>
</dbReference>
<accession>A0ABW6J123</accession>
<name>A0ABW6J123_STRWE</name>
<dbReference type="InterPro" id="IPR036390">
    <property type="entry name" value="WH_DNA-bd_sf"/>
</dbReference>
<evidence type="ECO:0000313" key="3">
    <source>
        <dbReference type="Proteomes" id="UP001600424"/>
    </source>
</evidence>
<feature type="domain" description="HTH arsR-type" evidence="1">
    <location>
        <begin position="253"/>
        <end position="328"/>
    </location>
</feature>
<dbReference type="Pfam" id="PF12840">
    <property type="entry name" value="HTH_20"/>
    <property type="match status" value="1"/>
</dbReference>
<proteinExistence type="predicted"/>
<reference evidence="2 3" key="1">
    <citation type="submission" date="2024-09" db="EMBL/GenBank/DDBJ databases">
        <title>The Natural Products Discovery Center: Release of the First 8490 Sequenced Strains for Exploring Actinobacteria Biosynthetic Diversity.</title>
        <authorList>
            <person name="Kalkreuter E."/>
            <person name="Kautsar S.A."/>
            <person name="Yang D."/>
            <person name="Bader C.D."/>
            <person name="Teijaro C.N."/>
            <person name="Fluegel L."/>
            <person name="Davis C.M."/>
            <person name="Simpson J.R."/>
            <person name="Lauterbach L."/>
            <person name="Steele A.D."/>
            <person name="Gui C."/>
            <person name="Meng S."/>
            <person name="Li G."/>
            <person name="Viehrig K."/>
            <person name="Ye F."/>
            <person name="Su P."/>
            <person name="Kiefer A.F."/>
            <person name="Nichols A."/>
            <person name="Cepeda A.J."/>
            <person name="Yan W."/>
            <person name="Fan B."/>
            <person name="Jiang Y."/>
            <person name="Adhikari A."/>
            <person name="Zheng C.-J."/>
            <person name="Schuster L."/>
            <person name="Cowan T.M."/>
            <person name="Smanski M.J."/>
            <person name="Chevrette M.G."/>
            <person name="De Carvalho L.P.S."/>
            <person name="Shen B."/>
        </authorList>
    </citation>
    <scope>NUCLEOTIDE SEQUENCE [LARGE SCALE GENOMIC DNA]</scope>
    <source>
        <strain evidence="2 3">NPDC056472</strain>
    </source>
</reference>
<dbReference type="RefSeq" id="WP_386256052.1">
    <property type="nucleotide sequence ID" value="NZ_JBHTRV010000025.1"/>
</dbReference>
<protein>
    <submittedName>
        <fullName evidence="2">Helix-turn-helix domain-containing protein</fullName>
    </submittedName>
</protein>
<sequence length="334" mass="35775">MLRIHFTDADLARTRVAAAADPFWEIASSLHRFQTRRGRWAYAEWHRTARSRLHEERLETTVRGMLLPLFPRAAYFPDFLTPAAAGGGWDAGVDAIMSAPAPQVLQEIQTLAQVSGAPAWAPRLAETKIRAELVQVLRAYYNAVIAPQSDRVQASLEAERCLRARALLTGGIDGLLQSLRPTMRWEPPVLHVDAHGDDRDLHLAGRGLLLVPSYFCWGSPVPIADPGLPPVVVYSVLDGAPNCDRAPALTTVSALAGVVGRSRAAILHACAAGATTGELARALAISASAATQHSSALRDAGLINSRRSANTVLHTLTPLGAALVQANPLARAED</sequence>
<dbReference type="InterPro" id="IPR036388">
    <property type="entry name" value="WH-like_DNA-bd_sf"/>
</dbReference>
<comment type="caution">
    <text evidence="2">The sequence shown here is derived from an EMBL/GenBank/DDBJ whole genome shotgun (WGS) entry which is preliminary data.</text>
</comment>
<dbReference type="SUPFAM" id="SSF46785">
    <property type="entry name" value="Winged helix' DNA-binding domain"/>
    <property type="match status" value="1"/>
</dbReference>
<dbReference type="InterPro" id="IPR001845">
    <property type="entry name" value="HTH_ArsR_DNA-bd_dom"/>
</dbReference>
<dbReference type="SMART" id="SM00418">
    <property type="entry name" value="HTH_ARSR"/>
    <property type="match status" value="1"/>
</dbReference>
<dbReference type="InterPro" id="IPR011991">
    <property type="entry name" value="ArsR-like_HTH"/>
</dbReference>
<keyword evidence="3" id="KW-1185">Reference proteome</keyword>
<evidence type="ECO:0000313" key="2">
    <source>
        <dbReference type="EMBL" id="MFE5983621.1"/>
    </source>
</evidence>